<dbReference type="Pfam" id="PF02544">
    <property type="entry name" value="Steroid_dh"/>
    <property type="match status" value="1"/>
</dbReference>
<dbReference type="VEuPathDB" id="FungiDB:F503_07918"/>
<dbReference type="UniPathway" id="UPA00378"/>
<keyword evidence="2 5" id="KW-0812">Transmembrane</keyword>
<evidence type="ECO:0000256" key="3">
    <source>
        <dbReference type="ARBA" id="ARBA00022989"/>
    </source>
</evidence>
<feature type="domain" description="3-oxo-5-alpha-steroid 4-dehydrogenase C-terminal" evidence="6">
    <location>
        <begin position="233"/>
        <end position="348"/>
    </location>
</feature>
<comment type="pathway">
    <text evidence="5">Protein modification; protein glycosylation.</text>
</comment>
<feature type="transmembrane region" description="Helical" evidence="5">
    <location>
        <begin position="94"/>
        <end position="111"/>
    </location>
</feature>
<dbReference type="GO" id="GO:0102389">
    <property type="term" value="F:polyprenol reductase activity"/>
    <property type="evidence" value="ECO:0007669"/>
    <property type="project" value="UniProtKB-UniRule"/>
</dbReference>
<evidence type="ECO:0000256" key="1">
    <source>
        <dbReference type="ARBA" id="ARBA00004127"/>
    </source>
</evidence>
<keyword evidence="4 5" id="KW-0472">Membrane</keyword>
<dbReference type="GO" id="GO:0005789">
    <property type="term" value="C:endoplasmic reticulum membrane"/>
    <property type="evidence" value="ECO:0007669"/>
    <property type="project" value="UniProtKB-SubCell"/>
</dbReference>
<dbReference type="PANTHER" id="PTHR14624">
    <property type="entry name" value="DFG10 PROTEIN"/>
    <property type="match status" value="1"/>
</dbReference>
<dbReference type="PROSITE" id="PS50244">
    <property type="entry name" value="S5A_REDUCTASE"/>
    <property type="match status" value="1"/>
</dbReference>
<dbReference type="GO" id="GO:0006488">
    <property type="term" value="P:dolichol-linked oligosaccharide biosynthetic process"/>
    <property type="evidence" value="ECO:0007669"/>
    <property type="project" value="UniProtKB-UniRule"/>
</dbReference>
<keyword evidence="5" id="KW-0560">Oxidoreductase</keyword>
<comment type="caution">
    <text evidence="5">Lacks conserved residue(s) required for the propagation of feature annotation.</text>
</comment>
<reference evidence="7 8" key="1">
    <citation type="journal article" date="2013" name="BMC Genomics">
        <title>The genome and transcriptome of the pine saprophyte Ophiostoma piceae, and a comparison with the bark beetle-associated pine pathogen Grosmannia clavigera.</title>
        <authorList>
            <person name="Haridas S."/>
            <person name="Wang Y."/>
            <person name="Lim L."/>
            <person name="Massoumi Alamouti S."/>
            <person name="Jackman S."/>
            <person name="Docking R."/>
            <person name="Robertson G."/>
            <person name="Birol I."/>
            <person name="Bohlmann J."/>
            <person name="Breuil C."/>
        </authorList>
    </citation>
    <scope>NUCLEOTIDE SEQUENCE [LARGE SCALE GENOMIC DNA]</scope>
    <source>
        <strain evidence="7 8">UAMH 11346</strain>
    </source>
</reference>
<dbReference type="eggNOG" id="KOG1640">
    <property type="taxonomic scope" value="Eukaryota"/>
</dbReference>
<dbReference type="HOGENOM" id="CLU_044409_0_1_1"/>
<evidence type="ECO:0000256" key="2">
    <source>
        <dbReference type="ARBA" id="ARBA00022692"/>
    </source>
</evidence>
<dbReference type="Proteomes" id="UP000016923">
    <property type="component" value="Unassembled WGS sequence"/>
</dbReference>
<name>S3C3C2_OPHP1</name>
<protein>
    <recommendedName>
        <fullName evidence="5">Polyprenal reductase</fullName>
        <ecNumber evidence="5">1.3.1.94</ecNumber>
    </recommendedName>
</protein>
<accession>S3C3C2</accession>
<dbReference type="GO" id="GO:0016095">
    <property type="term" value="P:polyprenol catabolic process"/>
    <property type="evidence" value="ECO:0007669"/>
    <property type="project" value="UniProtKB-UniRule"/>
</dbReference>
<dbReference type="InterPro" id="IPR039698">
    <property type="entry name" value="Dfg10/SRD5A3"/>
</dbReference>
<dbReference type="GO" id="GO:0003865">
    <property type="term" value="F:3-oxo-5-alpha-steroid 4-dehydrogenase activity"/>
    <property type="evidence" value="ECO:0007669"/>
    <property type="project" value="TreeGrafter"/>
</dbReference>
<proteinExistence type="inferred from homology"/>
<dbReference type="EMBL" id="KE148151">
    <property type="protein sequence ID" value="EPE07267.1"/>
    <property type="molecule type" value="Genomic_DNA"/>
</dbReference>
<dbReference type="AlphaFoldDB" id="S3C3C2"/>
<dbReference type="STRING" id="1262450.S3C3C2"/>
<keyword evidence="5" id="KW-0521">NADP</keyword>
<comment type="subcellular location">
    <subcellularLocation>
        <location evidence="1">Endomembrane system</location>
        <topology evidence="1">Multi-pass membrane protein</topology>
    </subcellularLocation>
    <subcellularLocation>
        <location evidence="5">Endoplasmic reticulum membrane</location>
    </subcellularLocation>
</comment>
<comment type="function">
    <text evidence="5">Plays a key role in early steps of protein N-linked glycosylation by being involved in the conversion of polyprenol into dolichol. Acts as a polyprenal reductase that mediates the reduction of polyprenal into dolichal in a NADP-dependent mechanism. Dolichols are required for the synthesis of dolichol-linked monosaccharides and the oligosaccharide precursor used for N-glycosylation.</text>
</comment>
<keyword evidence="5" id="KW-0256">Endoplasmic reticulum</keyword>
<dbReference type="OMA" id="VNQYRCH"/>
<comment type="catalytic activity">
    <reaction evidence="5">
        <text>a di-trans,poly-cis-dolichal + NADP(+) = a di-trans,poly-cis-polyprenal + NADPH + H(+)</text>
        <dbReference type="Rhea" id="RHEA:80727"/>
        <dbReference type="Rhea" id="RHEA-COMP:19536"/>
        <dbReference type="Rhea" id="RHEA-COMP:19537"/>
        <dbReference type="ChEBI" id="CHEBI:15378"/>
        <dbReference type="ChEBI" id="CHEBI:57783"/>
        <dbReference type="ChEBI" id="CHEBI:58349"/>
        <dbReference type="ChEBI" id="CHEBI:231623"/>
        <dbReference type="ChEBI" id="CHEBI:231637"/>
        <dbReference type="EC" id="1.3.1.94"/>
    </reaction>
    <physiologicalReaction direction="right-to-left" evidence="5">
        <dbReference type="Rhea" id="RHEA:80729"/>
    </physiologicalReaction>
</comment>
<evidence type="ECO:0000256" key="4">
    <source>
        <dbReference type="ARBA" id="ARBA00023136"/>
    </source>
</evidence>
<gene>
    <name evidence="7" type="ORF">F503_07918</name>
</gene>
<feature type="transmembrane region" description="Helical" evidence="5">
    <location>
        <begin position="193"/>
        <end position="214"/>
    </location>
</feature>
<evidence type="ECO:0000313" key="8">
    <source>
        <dbReference type="Proteomes" id="UP000016923"/>
    </source>
</evidence>
<sequence>MASSLDVALAWAGTITIAPSSACQAAFALLGAGVIALTLLPKATQKHLLDYGARDPKIQEATDRKNDSTARLEPDMLERFVAAVVARLQVPHGWFVSFYVFYLVAAAFWAVQWWSWEPYNDSTADSSGNLLGWIVRGQQRADVATATAAATAPQPSMALIQVYVAFGLEFLQGSRRLYEHLYVMKPSSSKMNAAQFILGLAYYAIMSVAVWVEGSQAILNATQHGVRFTITHETFAKLVIGVPLFVAASASQYWCHKHLASLVKYSLPERGLFRYLISPHYTSEVGLYFALSIIAAPEGRLINRTLLWSELFVLVSLGVTAARTKQWYSDKFGAERVAGKWKMIPFVF</sequence>
<organism evidence="7 8">
    <name type="scientific">Ophiostoma piceae (strain UAMH 11346)</name>
    <name type="common">Sap stain fungus</name>
    <dbReference type="NCBI Taxonomy" id="1262450"/>
    <lineage>
        <taxon>Eukaryota</taxon>
        <taxon>Fungi</taxon>
        <taxon>Dikarya</taxon>
        <taxon>Ascomycota</taxon>
        <taxon>Pezizomycotina</taxon>
        <taxon>Sordariomycetes</taxon>
        <taxon>Sordariomycetidae</taxon>
        <taxon>Ophiostomatales</taxon>
        <taxon>Ophiostomataceae</taxon>
        <taxon>Ophiostoma</taxon>
    </lineage>
</organism>
<evidence type="ECO:0000259" key="6">
    <source>
        <dbReference type="Pfam" id="PF02544"/>
    </source>
</evidence>
<evidence type="ECO:0000256" key="5">
    <source>
        <dbReference type="RuleBase" id="RU367081"/>
    </source>
</evidence>
<dbReference type="EC" id="1.3.1.94" evidence="5"/>
<dbReference type="GO" id="GO:0160198">
    <property type="term" value="F:polyprenal reductase activity"/>
    <property type="evidence" value="ECO:0007669"/>
    <property type="project" value="UniProtKB-EC"/>
</dbReference>
<dbReference type="PANTHER" id="PTHR14624:SF0">
    <property type="entry name" value="POLYPRENOL REDUCTASE"/>
    <property type="match status" value="1"/>
</dbReference>
<keyword evidence="3 5" id="KW-1133">Transmembrane helix</keyword>
<comment type="similarity">
    <text evidence="5">Belongs to the steroid 5-alpha reductase family. Polyprenal reductase subfamily.</text>
</comment>
<dbReference type="OrthoDB" id="541710at2759"/>
<evidence type="ECO:0000313" key="7">
    <source>
        <dbReference type="EMBL" id="EPE07267.1"/>
    </source>
</evidence>
<dbReference type="InterPro" id="IPR001104">
    <property type="entry name" value="3-oxo-5_a-steroid_4-DH_C"/>
</dbReference>
<keyword evidence="8" id="KW-1185">Reference proteome</keyword>